<dbReference type="PANTHER" id="PTHR43428">
    <property type="entry name" value="ARSENATE REDUCTASE"/>
    <property type="match status" value="1"/>
</dbReference>
<dbReference type="SUPFAM" id="SSF52788">
    <property type="entry name" value="Phosphotyrosine protein phosphatases I"/>
    <property type="match status" value="1"/>
</dbReference>
<protein>
    <submittedName>
        <fullName evidence="3">Low molecular weight phosphatase family protein</fullName>
    </submittedName>
</protein>
<evidence type="ECO:0000313" key="3">
    <source>
        <dbReference type="EMBL" id="MFD1600862.1"/>
    </source>
</evidence>
<dbReference type="PANTHER" id="PTHR43428:SF1">
    <property type="entry name" value="ARSENATE REDUCTASE"/>
    <property type="match status" value="1"/>
</dbReference>
<dbReference type="Gene3D" id="3.40.50.2300">
    <property type="match status" value="1"/>
</dbReference>
<proteinExistence type="predicted"/>
<dbReference type="RefSeq" id="WP_256422968.1">
    <property type="nucleotide sequence ID" value="NZ_JANHDI010000016.1"/>
</dbReference>
<name>A0ABD6CV09_9EURY</name>
<gene>
    <name evidence="3" type="ORF">ACFSBX_18165</name>
</gene>
<dbReference type="SMART" id="SM00226">
    <property type="entry name" value="LMWPc"/>
    <property type="match status" value="1"/>
</dbReference>
<dbReference type="GO" id="GO:0046685">
    <property type="term" value="P:response to arsenic-containing substance"/>
    <property type="evidence" value="ECO:0007669"/>
    <property type="project" value="UniProtKB-KW"/>
</dbReference>
<evidence type="ECO:0000313" key="4">
    <source>
        <dbReference type="Proteomes" id="UP001597085"/>
    </source>
</evidence>
<dbReference type="InterPro" id="IPR023485">
    <property type="entry name" value="Ptyr_pPase"/>
</dbReference>
<organism evidence="3 4">
    <name type="scientific">Halobellus rarus</name>
    <dbReference type="NCBI Taxonomy" id="1126237"/>
    <lineage>
        <taxon>Archaea</taxon>
        <taxon>Methanobacteriati</taxon>
        <taxon>Methanobacteriota</taxon>
        <taxon>Stenosarchaea group</taxon>
        <taxon>Halobacteria</taxon>
        <taxon>Halobacteriales</taxon>
        <taxon>Haloferacaceae</taxon>
        <taxon>Halobellus</taxon>
    </lineage>
</organism>
<dbReference type="AlphaFoldDB" id="A0ABD6CV09"/>
<reference evidence="3 4" key="1">
    <citation type="journal article" date="2019" name="Int. J. Syst. Evol. Microbiol.">
        <title>The Global Catalogue of Microorganisms (GCM) 10K type strain sequencing project: providing services to taxonomists for standard genome sequencing and annotation.</title>
        <authorList>
            <consortium name="The Broad Institute Genomics Platform"/>
            <consortium name="The Broad Institute Genome Sequencing Center for Infectious Disease"/>
            <person name="Wu L."/>
            <person name="Ma J."/>
        </authorList>
    </citation>
    <scope>NUCLEOTIDE SEQUENCE [LARGE SCALE GENOMIC DNA]</scope>
    <source>
        <strain evidence="3 4">CGMCC 1.12121</strain>
    </source>
</reference>
<dbReference type="Proteomes" id="UP001597085">
    <property type="component" value="Unassembled WGS sequence"/>
</dbReference>
<accession>A0ABD6CV09</accession>
<keyword evidence="1" id="KW-0059">Arsenical resistance</keyword>
<dbReference type="Pfam" id="PF01451">
    <property type="entry name" value="LMWPc"/>
    <property type="match status" value="1"/>
</dbReference>
<dbReference type="EMBL" id="JBHUDK010000018">
    <property type="protein sequence ID" value="MFD1600862.1"/>
    <property type="molecule type" value="Genomic_DNA"/>
</dbReference>
<evidence type="ECO:0000256" key="1">
    <source>
        <dbReference type="ARBA" id="ARBA00022849"/>
    </source>
</evidence>
<sequence>MSNHSDSPDGSESVRIAFVCVQNAGRSQMAYALARRELERRGLEDRIDLFTGGTRPAAHVHEEVVTAMEAIGLDLSERTPREITFEEIADSDYVVTMGCSAEDVCPAGWAGENRDWDLDDPDGRPPAEVAAIRDEIERRVGDLLDEVVSVGSETESE</sequence>
<dbReference type="InterPro" id="IPR036196">
    <property type="entry name" value="Ptyr_pPase_sf"/>
</dbReference>
<comment type="caution">
    <text evidence="3">The sequence shown here is derived from an EMBL/GenBank/DDBJ whole genome shotgun (WGS) entry which is preliminary data.</text>
</comment>
<feature type="domain" description="Phosphotyrosine protein phosphatase I" evidence="2">
    <location>
        <begin position="14"/>
        <end position="146"/>
    </location>
</feature>
<keyword evidence="4" id="KW-1185">Reference proteome</keyword>
<evidence type="ECO:0000259" key="2">
    <source>
        <dbReference type="SMART" id="SM00226"/>
    </source>
</evidence>